<evidence type="ECO:0000313" key="1">
    <source>
        <dbReference type="EMBL" id="TDX52975.1"/>
    </source>
</evidence>
<dbReference type="EMBL" id="SOEG01000004">
    <property type="protein sequence ID" value="TDX52975.1"/>
    <property type="molecule type" value="Genomic_DNA"/>
</dbReference>
<keyword evidence="2" id="KW-1185">Reference proteome</keyword>
<dbReference type="RefSeq" id="WP_134115225.1">
    <property type="nucleotide sequence ID" value="NZ_SOEG01000004.1"/>
</dbReference>
<gene>
    <name evidence="1" type="ORF">C7959_104103</name>
</gene>
<dbReference type="Proteomes" id="UP000295832">
    <property type="component" value="Unassembled WGS sequence"/>
</dbReference>
<proteinExistence type="predicted"/>
<protein>
    <recommendedName>
        <fullName evidence="3">Uracil DNA glycosylase superfamily protein</fullName>
    </recommendedName>
</protein>
<evidence type="ECO:0000313" key="2">
    <source>
        <dbReference type="Proteomes" id="UP000295832"/>
    </source>
</evidence>
<sequence>MSNLLEITEQYLEEYKVEDVINPSSKVLFILESPHTQEMKYGYPVAGSSGVEMTKFIYGKEHKDPFGKIVSQVDKYNDKYNDLQEFSILNVTPAPMQAGGLKAYNLSDSDERVVNILEKLRTNYKSKLHKNKDWNRVKSILLDNFKKRLTITLNNEASIEYLVPCGKFASTYLNLIKEVEGIIKEKEIISDIPHPSFNQWSHYDSMDKLRELLRRI</sequence>
<evidence type="ECO:0008006" key="3">
    <source>
        <dbReference type="Google" id="ProtNLM"/>
    </source>
</evidence>
<name>A0A4R8HAL8_9FIRM</name>
<comment type="caution">
    <text evidence="1">The sequence shown here is derived from an EMBL/GenBank/DDBJ whole genome shotgun (WGS) entry which is preliminary data.</text>
</comment>
<dbReference type="STRING" id="926561.GCA_000379025_00435"/>
<reference evidence="1 2" key="1">
    <citation type="submission" date="2019-03" db="EMBL/GenBank/DDBJ databases">
        <title>Subsurface microbial communities from deep shales in Ohio and West Virginia, USA.</title>
        <authorList>
            <person name="Wrighton K."/>
        </authorList>
    </citation>
    <scope>NUCLEOTIDE SEQUENCE [LARGE SCALE GENOMIC DNA]</scope>
    <source>
        <strain evidence="1 2">MSL 6dP</strain>
    </source>
</reference>
<organism evidence="1 2">
    <name type="scientific">Orenia marismortui</name>
    <dbReference type="NCBI Taxonomy" id="46469"/>
    <lineage>
        <taxon>Bacteria</taxon>
        <taxon>Bacillati</taxon>
        <taxon>Bacillota</taxon>
        <taxon>Clostridia</taxon>
        <taxon>Halanaerobiales</taxon>
        <taxon>Halobacteroidaceae</taxon>
        <taxon>Orenia</taxon>
    </lineage>
</organism>
<dbReference type="AlphaFoldDB" id="A0A4R8HAL8"/>
<accession>A0A4R8HAL8</accession>